<reference evidence="3" key="1">
    <citation type="submission" date="2018-06" db="EMBL/GenBank/DDBJ databases">
        <title>Complete genome of Pseudomonas insecticola strain QZS01.</title>
        <authorList>
            <person name="Wang J."/>
            <person name="Su Q."/>
        </authorList>
    </citation>
    <scope>NUCLEOTIDE SEQUENCE [LARGE SCALE GENOMIC DNA]</scope>
    <source>
        <strain evidence="3">QZS01</strain>
    </source>
</reference>
<dbReference type="InterPro" id="IPR000073">
    <property type="entry name" value="AB_hydrolase_1"/>
</dbReference>
<dbReference type="AlphaFoldDB" id="A0A3Q9JI98"/>
<organism evidence="2 3">
    <name type="scientific">Entomomonas moraniae</name>
    <dbReference type="NCBI Taxonomy" id="2213226"/>
    <lineage>
        <taxon>Bacteria</taxon>
        <taxon>Pseudomonadati</taxon>
        <taxon>Pseudomonadota</taxon>
        <taxon>Gammaproteobacteria</taxon>
        <taxon>Pseudomonadales</taxon>
        <taxon>Pseudomonadaceae</taxon>
        <taxon>Entomomonas</taxon>
    </lineage>
</organism>
<keyword evidence="3" id="KW-1185">Reference proteome</keyword>
<dbReference type="InterPro" id="IPR029058">
    <property type="entry name" value="AB_hydrolase_fold"/>
</dbReference>
<keyword evidence="2" id="KW-0378">Hydrolase</keyword>
<evidence type="ECO:0000259" key="1">
    <source>
        <dbReference type="Pfam" id="PF00561"/>
    </source>
</evidence>
<dbReference type="GO" id="GO:0016787">
    <property type="term" value="F:hydrolase activity"/>
    <property type="evidence" value="ECO:0007669"/>
    <property type="project" value="UniProtKB-KW"/>
</dbReference>
<feature type="domain" description="AB hydrolase-1" evidence="1">
    <location>
        <begin position="45"/>
        <end position="220"/>
    </location>
</feature>
<dbReference type="Proteomes" id="UP000273143">
    <property type="component" value="Chromosome"/>
</dbReference>
<dbReference type="KEGG" id="emo:DM558_05460"/>
<evidence type="ECO:0000313" key="2">
    <source>
        <dbReference type="EMBL" id="AZS50257.1"/>
    </source>
</evidence>
<dbReference type="RefSeq" id="WP_127162480.1">
    <property type="nucleotide sequence ID" value="NZ_CP029822.1"/>
</dbReference>
<name>A0A3Q9JI98_9GAMM</name>
<evidence type="ECO:0000313" key="3">
    <source>
        <dbReference type="Proteomes" id="UP000273143"/>
    </source>
</evidence>
<dbReference type="Gene3D" id="3.40.50.1820">
    <property type="entry name" value="alpha/beta hydrolase"/>
    <property type="match status" value="1"/>
</dbReference>
<accession>A0A3Q9JI98</accession>
<sequence>MSCIFLLTGWGVGEQCLMPLVDELAKLNHHVIIKNLPYLAEPKQWFSVLEKQLPENAYWVGWSLGGQLLSQLTMLKPKQCLGLVTLASNVSFTVKEDWPYAMDAAVFNQFEQSYKDAPKQTIKRFLQLVSQGSSEPKTMVRTLQQAVSDDVMVYGDIGLTLLANLDTRLALKQLTKPQYHLFAEQDALVPIACATAIGDWLPEAKIEIFHQAGHAFVIQESAVVASKIDQFIRGCL</sequence>
<dbReference type="EMBL" id="CP029822">
    <property type="protein sequence ID" value="AZS50257.1"/>
    <property type="molecule type" value="Genomic_DNA"/>
</dbReference>
<proteinExistence type="predicted"/>
<dbReference type="SUPFAM" id="SSF53474">
    <property type="entry name" value="alpha/beta-Hydrolases"/>
    <property type="match status" value="1"/>
</dbReference>
<protein>
    <submittedName>
        <fullName evidence="2">Alpha/beta fold hydrolase</fullName>
    </submittedName>
</protein>
<gene>
    <name evidence="2" type="ORF">DM558_05460</name>
</gene>
<dbReference type="Pfam" id="PF00561">
    <property type="entry name" value="Abhydrolase_1"/>
    <property type="match status" value="1"/>
</dbReference>